<keyword evidence="1" id="KW-0732">Signal</keyword>
<accession>A0A915NHN6</accession>
<dbReference type="AlphaFoldDB" id="A0A915NHN6"/>
<name>A0A915NHN6_9BILA</name>
<feature type="chain" id="PRO_5037448880" evidence="1">
    <location>
        <begin position="20"/>
        <end position="83"/>
    </location>
</feature>
<evidence type="ECO:0000313" key="3">
    <source>
        <dbReference type="WBParaSite" id="scf7180000418760.g2878"/>
    </source>
</evidence>
<protein>
    <submittedName>
        <fullName evidence="3">Uncharacterized protein</fullName>
    </submittedName>
</protein>
<organism evidence="2 3">
    <name type="scientific">Meloidogyne floridensis</name>
    <dbReference type="NCBI Taxonomy" id="298350"/>
    <lineage>
        <taxon>Eukaryota</taxon>
        <taxon>Metazoa</taxon>
        <taxon>Ecdysozoa</taxon>
        <taxon>Nematoda</taxon>
        <taxon>Chromadorea</taxon>
        <taxon>Rhabditida</taxon>
        <taxon>Tylenchina</taxon>
        <taxon>Tylenchomorpha</taxon>
        <taxon>Tylenchoidea</taxon>
        <taxon>Meloidogynidae</taxon>
        <taxon>Meloidogyninae</taxon>
        <taxon>Meloidogyne</taxon>
    </lineage>
</organism>
<reference evidence="3" key="1">
    <citation type="submission" date="2022-11" db="UniProtKB">
        <authorList>
            <consortium name="WormBaseParasite"/>
        </authorList>
    </citation>
    <scope>IDENTIFICATION</scope>
</reference>
<proteinExistence type="predicted"/>
<feature type="signal peptide" evidence="1">
    <location>
        <begin position="1"/>
        <end position="19"/>
    </location>
</feature>
<evidence type="ECO:0000313" key="2">
    <source>
        <dbReference type="Proteomes" id="UP000887560"/>
    </source>
</evidence>
<dbReference type="Proteomes" id="UP000887560">
    <property type="component" value="Unplaced"/>
</dbReference>
<keyword evidence="2" id="KW-1185">Reference proteome</keyword>
<evidence type="ECO:0000256" key="1">
    <source>
        <dbReference type="SAM" id="SignalP"/>
    </source>
</evidence>
<sequence>MFFNILILFLIILTINGQALDTTTIIIDNSEIKDINSDTTTIDYEENNYNIGENNEEDKIIEIDIFIIEEKNSKENKVSTVGP</sequence>
<dbReference type="WBParaSite" id="scf7180000418760.g2878">
    <property type="protein sequence ID" value="scf7180000418760.g2878"/>
    <property type="gene ID" value="scf7180000418760.g2878"/>
</dbReference>